<dbReference type="EMBL" id="JBJURJ010000007">
    <property type="protein sequence ID" value="MFM9329155.1"/>
    <property type="molecule type" value="Genomic_DNA"/>
</dbReference>
<comment type="caution">
    <text evidence="1">The sequence shown here is derived from an EMBL/GenBank/DDBJ whole genome shotgun (WGS) entry which is preliminary data.</text>
</comment>
<proteinExistence type="predicted"/>
<accession>A0ACC7NYM4</accession>
<keyword evidence="2" id="KW-1185">Reference proteome</keyword>
<evidence type="ECO:0000313" key="2">
    <source>
        <dbReference type="Proteomes" id="UP001631969"/>
    </source>
</evidence>
<evidence type="ECO:0000313" key="1">
    <source>
        <dbReference type="EMBL" id="MFM9329155.1"/>
    </source>
</evidence>
<reference evidence="1" key="1">
    <citation type="submission" date="2024-12" db="EMBL/GenBank/DDBJ databases">
        <authorList>
            <person name="Wu N."/>
        </authorList>
    </citation>
    <scope>NUCLEOTIDE SEQUENCE</scope>
    <source>
        <strain evidence="1">P15</strain>
    </source>
</reference>
<name>A0ACC7NYM4_9BACL</name>
<dbReference type="Proteomes" id="UP001631969">
    <property type="component" value="Unassembled WGS sequence"/>
</dbReference>
<protein>
    <submittedName>
        <fullName evidence="1">MerR family transcriptional regulator</fullName>
    </submittedName>
</protein>
<organism evidence="1 2">
    <name type="scientific">Paenibacillus mesotrionivorans</name>
    <dbReference type="NCBI Taxonomy" id="3160968"/>
    <lineage>
        <taxon>Bacteria</taxon>
        <taxon>Bacillati</taxon>
        <taxon>Bacillota</taxon>
        <taxon>Bacilli</taxon>
        <taxon>Bacillales</taxon>
        <taxon>Paenibacillaceae</taxon>
        <taxon>Paenibacillus</taxon>
    </lineage>
</organism>
<sequence>MGTEVNEMRYSIGQFAGLHHVSKKTLRYYKDIGLLEPAGLDPANGYAFYEEEQHLRMQHIQYLRRLRFSLEQIGLLLCTQPGEWADMIKGQLAIMRSEARLLAGIEHELHSLQGRIDEGQEPFRIPAAATEYQVDTFRLFAPVSIIGRGERVPYNRRVDKEARINHLISQFFGNDEASAIPNQAIPPVSFGLVCECEEDMSEGTYLLGVQVVSLDTVPEGLRSFILPAGRYVRVAFQAVDREDLTNRALEGAYTLLYNEWLPQSGYPRPPMLAVEVYREHHMEAPVHPGMELWQFLSDE</sequence>
<gene>
    <name evidence="1" type="ORF">ACI1P1_12740</name>
</gene>